<name>A0ABR1UAY8_9PEZI</name>
<comment type="caution">
    <text evidence="4">The sequence shown here is derived from an EMBL/GenBank/DDBJ whole genome shotgun (WGS) entry which is preliminary data.</text>
</comment>
<dbReference type="PANTHER" id="PTHR33365">
    <property type="entry name" value="YALI0B05434P"/>
    <property type="match status" value="1"/>
</dbReference>
<dbReference type="Pfam" id="PF11807">
    <property type="entry name" value="UstYa"/>
    <property type="match status" value="1"/>
</dbReference>
<evidence type="ECO:0000256" key="3">
    <source>
        <dbReference type="ARBA" id="ARBA00035112"/>
    </source>
</evidence>
<dbReference type="PANTHER" id="PTHR33365:SF11">
    <property type="entry name" value="TAT PATHWAY SIGNAL SEQUENCE"/>
    <property type="match status" value="1"/>
</dbReference>
<dbReference type="InterPro" id="IPR021765">
    <property type="entry name" value="UstYa-like"/>
</dbReference>
<comment type="similarity">
    <text evidence="3">Belongs to the ustYa family.</text>
</comment>
<keyword evidence="5" id="KW-1185">Reference proteome</keyword>
<comment type="pathway">
    <text evidence="1">Mycotoxin biosynthesis.</text>
</comment>
<evidence type="ECO:0000256" key="1">
    <source>
        <dbReference type="ARBA" id="ARBA00004685"/>
    </source>
</evidence>
<gene>
    <name evidence="4" type="ORF">PG993_000296</name>
</gene>
<dbReference type="EMBL" id="JAQQWK010000001">
    <property type="protein sequence ID" value="KAK8055069.1"/>
    <property type="molecule type" value="Genomic_DNA"/>
</dbReference>
<evidence type="ECO:0000313" key="5">
    <source>
        <dbReference type="Proteomes" id="UP001444661"/>
    </source>
</evidence>
<dbReference type="Proteomes" id="UP001444661">
    <property type="component" value="Unassembled WGS sequence"/>
</dbReference>
<proteinExistence type="inferred from homology"/>
<sequence>IDEMRSFEFDWKFAGDPSENVTAAWLSLIPKGQGVVRLPLPNDFNNGLWNIAAYHTLHCLFTMRESFFTFYNMAIKPEALKAGNPAYILKHGRHCFEYIRQALMCNPDLSLEPVEEVTGRLIQWGFKRQCKNFTEISAWAYDMRASDNEGIEGPN</sequence>
<feature type="non-terminal residue" evidence="4">
    <location>
        <position position="1"/>
    </location>
</feature>
<evidence type="ECO:0000313" key="4">
    <source>
        <dbReference type="EMBL" id="KAK8055069.1"/>
    </source>
</evidence>
<accession>A0ABR1UAY8</accession>
<evidence type="ECO:0000256" key="2">
    <source>
        <dbReference type="ARBA" id="ARBA00023002"/>
    </source>
</evidence>
<reference evidence="4 5" key="1">
    <citation type="submission" date="2023-01" db="EMBL/GenBank/DDBJ databases">
        <title>Analysis of 21 Apiospora genomes using comparative genomics revels a genus with tremendous synthesis potential of carbohydrate active enzymes and secondary metabolites.</title>
        <authorList>
            <person name="Sorensen T."/>
        </authorList>
    </citation>
    <scope>NUCLEOTIDE SEQUENCE [LARGE SCALE GENOMIC DNA]</scope>
    <source>
        <strain evidence="4 5">CBS 33761</strain>
    </source>
</reference>
<keyword evidence="2" id="KW-0560">Oxidoreductase</keyword>
<protein>
    <submittedName>
        <fullName evidence="4">Uncharacterized protein</fullName>
    </submittedName>
</protein>
<organism evidence="4 5">
    <name type="scientific">Apiospora rasikravindrae</name>
    <dbReference type="NCBI Taxonomy" id="990691"/>
    <lineage>
        <taxon>Eukaryota</taxon>
        <taxon>Fungi</taxon>
        <taxon>Dikarya</taxon>
        <taxon>Ascomycota</taxon>
        <taxon>Pezizomycotina</taxon>
        <taxon>Sordariomycetes</taxon>
        <taxon>Xylariomycetidae</taxon>
        <taxon>Amphisphaeriales</taxon>
        <taxon>Apiosporaceae</taxon>
        <taxon>Apiospora</taxon>
    </lineage>
</organism>